<dbReference type="NCBIfam" id="NF045659">
    <property type="entry name" value="DiMArgaseDdahMtb"/>
    <property type="match status" value="1"/>
</dbReference>
<keyword evidence="2" id="KW-1185">Reference proteome</keyword>
<dbReference type="Gene3D" id="3.75.10.10">
    <property type="entry name" value="L-arginine/glycine Amidinotransferase, Chain A"/>
    <property type="match status" value="1"/>
</dbReference>
<proteinExistence type="predicted"/>
<gene>
    <name evidence="1" type="ORF">Apa02nite_067530</name>
</gene>
<evidence type="ECO:0000313" key="1">
    <source>
        <dbReference type="EMBL" id="GIE70645.1"/>
    </source>
</evidence>
<organism evidence="1 2">
    <name type="scientific">Actinoplanes palleronii</name>
    <dbReference type="NCBI Taxonomy" id="113570"/>
    <lineage>
        <taxon>Bacteria</taxon>
        <taxon>Bacillati</taxon>
        <taxon>Actinomycetota</taxon>
        <taxon>Actinomycetes</taxon>
        <taxon>Micromonosporales</taxon>
        <taxon>Micromonosporaceae</taxon>
        <taxon>Actinoplanes</taxon>
    </lineage>
</organism>
<name>A0ABQ4BK67_9ACTN</name>
<protein>
    <submittedName>
        <fullName evidence="1">Amidinotransferase</fullName>
    </submittedName>
</protein>
<evidence type="ECO:0000313" key="2">
    <source>
        <dbReference type="Proteomes" id="UP000624709"/>
    </source>
</evidence>
<sequence length="299" mass="32570">MSRAMVYQGSRVSRPRHYLMCRPTHFEVVYSINPWMDPSRCASADAGLSQWKLLHDLLVDLGHTVDLIEPSPGLPDMVFAANGAVAVGGQALVARFRHEQRAPEAAGYLEWFGLRGWREVRQADFVNEGEGDFLQAGSRILAGTGFRTEPKAHREAEEFFGRPVVGLTLIDPRFYHLDTALAVLDNDEIMYYPGAFAPESRDLLAALYPDAVLAEEADAVVFGLNAVSDGRHVLLPAGTRNLAGELRDRGFVTFDVTIAELLKAGGGVKCCTLELHTHADSTAAGGSSAEMPPESDTPF</sequence>
<dbReference type="Proteomes" id="UP000624709">
    <property type="component" value="Unassembled WGS sequence"/>
</dbReference>
<accession>A0ABQ4BK67</accession>
<comment type="caution">
    <text evidence="1">The sequence shown here is derived from an EMBL/GenBank/DDBJ whole genome shotgun (WGS) entry which is preliminary data.</text>
</comment>
<dbReference type="EMBL" id="BOMS01000108">
    <property type="protein sequence ID" value="GIE70645.1"/>
    <property type="molecule type" value="Genomic_DNA"/>
</dbReference>
<dbReference type="SUPFAM" id="SSF55909">
    <property type="entry name" value="Pentein"/>
    <property type="match status" value="1"/>
</dbReference>
<reference evidence="1 2" key="1">
    <citation type="submission" date="2021-01" db="EMBL/GenBank/DDBJ databases">
        <title>Whole genome shotgun sequence of Actinoplanes palleronii NBRC 14916.</title>
        <authorList>
            <person name="Komaki H."/>
            <person name="Tamura T."/>
        </authorList>
    </citation>
    <scope>NUCLEOTIDE SEQUENCE [LARGE SCALE GENOMIC DNA]</scope>
    <source>
        <strain evidence="1 2">NBRC 14916</strain>
    </source>
</reference>